<dbReference type="Proteomes" id="UP000006055">
    <property type="component" value="Chromosome"/>
</dbReference>
<reference evidence="2" key="1">
    <citation type="submission" date="2012-06" db="EMBL/GenBank/DDBJ databases">
        <title>Complete sequence of chromosome of Desulfomonile tiedjei DSM 6799.</title>
        <authorList>
            <person name="Lucas S."/>
            <person name="Copeland A."/>
            <person name="Lapidus A."/>
            <person name="Glavina del Rio T."/>
            <person name="Dalin E."/>
            <person name="Tice H."/>
            <person name="Bruce D."/>
            <person name="Goodwin L."/>
            <person name="Pitluck S."/>
            <person name="Peters L."/>
            <person name="Ovchinnikova G."/>
            <person name="Zeytun A."/>
            <person name="Lu M."/>
            <person name="Kyrpides N."/>
            <person name="Mavromatis K."/>
            <person name="Ivanova N."/>
            <person name="Brettin T."/>
            <person name="Detter J.C."/>
            <person name="Han C."/>
            <person name="Larimer F."/>
            <person name="Land M."/>
            <person name="Hauser L."/>
            <person name="Markowitz V."/>
            <person name="Cheng J.-F."/>
            <person name="Hugenholtz P."/>
            <person name="Woyke T."/>
            <person name="Wu D."/>
            <person name="Spring S."/>
            <person name="Schroeder M."/>
            <person name="Brambilla E."/>
            <person name="Klenk H.-P."/>
            <person name="Eisen J.A."/>
        </authorList>
    </citation>
    <scope>NUCLEOTIDE SEQUENCE [LARGE SCALE GENOMIC DNA]</scope>
    <source>
        <strain evidence="2">ATCC 49306 / DSM 6799 / DCB-1</strain>
    </source>
</reference>
<protein>
    <submittedName>
        <fullName evidence="1">Uncharacterized protein</fullName>
    </submittedName>
</protein>
<dbReference type="AlphaFoldDB" id="I4CD13"/>
<dbReference type="KEGG" id="dti:Desti_4839"/>
<gene>
    <name evidence="1" type="ordered locus">Desti_4839</name>
</gene>
<dbReference type="EMBL" id="CP003360">
    <property type="protein sequence ID" value="AFM27454.1"/>
    <property type="molecule type" value="Genomic_DNA"/>
</dbReference>
<accession>I4CD13</accession>
<organism evidence="1 2">
    <name type="scientific">Desulfomonile tiedjei (strain ATCC 49306 / DSM 6799 / DCB-1)</name>
    <dbReference type="NCBI Taxonomy" id="706587"/>
    <lineage>
        <taxon>Bacteria</taxon>
        <taxon>Pseudomonadati</taxon>
        <taxon>Thermodesulfobacteriota</taxon>
        <taxon>Desulfomonilia</taxon>
        <taxon>Desulfomonilales</taxon>
        <taxon>Desulfomonilaceae</taxon>
        <taxon>Desulfomonile</taxon>
    </lineage>
</organism>
<sequence length="107" mass="12293">MGAVPPCRHIFNMINDIDRMDWQGRRSPLISCIRLWDELQNSALICFYQSNSAGTEADRYWLVFRPASVPCHSVTRCVGEVVGISINKVPRKLSFICSHLSQEYFSR</sequence>
<evidence type="ECO:0000313" key="2">
    <source>
        <dbReference type="Proteomes" id="UP000006055"/>
    </source>
</evidence>
<proteinExistence type="predicted"/>
<dbReference type="HOGENOM" id="CLU_2205856_0_0_7"/>
<evidence type="ECO:0000313" key="1">
    <source>
        <dbReference type="EMBL" id="AFM27454.1"/>
    </source>
</evidence>
<name>I4CD13_DESTA</name>
<keyword evidence="2" id="KW-1185">Reference proteome</keyword>